<sequence>MKKRFLSTLIAAALATNITSMVLASETNNTLIDINQIYKSAYDATTKSLNEKTQVSIKEAREAINKLPKEYGWAISEFSKQIDTVQQPIFVQIIHCIKKAEGTNKQNDINNGRGLVKDVIEEQYRSTWSSVLDKVQQEKINRLVRNVNEVNTENINKLVIIEEELSDLNKVKFNNTVKDFVDTYSDEIFVKITSSTELTNKYCEIIENKLDKKEIEEIKACSDSEELVDTLKNSQADKNKLFNSAIYWVKTTDSVDIEKLSKKVKEYSNDNKEIVKPEKEEVVEKAKQQKEAEQIVRAEKLKQQEIGRQAQLKREQEEKQKQAETERQARLKKEQEAREAQEKADALKKQQEEEKIRVEKEKQAKLSEETRVKAEEKLKAGQAEKERLEKIEADKKLEAERIEKENQAKLQKEAEERVKAEKLKQQQEAEKQVQLKREQEEKQKQAETERQARLKKEQEAREAQEKADALKKQQKEEKIRVEKEKQAKLSEEARVKAEEKLKAGQAEKERLEKREADKKLEAERIEKEKQAKLQKEAEERVKAEKLKQQQEAEKQVQLKREQEEKQKQAEVERQAQLKKEQEAREAQEKADVLKKQQEEKIRVEKEKQAKLAEEARVKAEEKLKAEQAEKERLAKIEQEKQRVKDENNRLIEEAKNNINLGDLTNIKDNLTLPTEDSNGVKISWTSNDEATIKNDGIVTRPSSDSQDRNVKLVATFTKEEQTSTKEFTAIVKAQEKPKVKTRTEEIVDLLKEDKPIEFKKPENFDIAVKEAVKQLKEKFEMIVPYSEYTKYNFNKYNNIMGELGGEDYGKPGVSTSGGTVVDGKVKMTVKFDYRRDTDEVKRQKKATEEAVKRIIGEVIKPGMTDVEKELALHDYVVKHADYNMAGLAKQPSDLEDHNAYGVLVLGKGVCESYAKAMHLLLNEVGVECKYATGYKRNPNGSKGGGHAWNMVKLDNEWYNLDATWDDPVSDRVGRSDKEVVVSPVSHAYFNVTDVVFNIDHMRGDFEQNNYPTANGTKYAYDNLDVDEFMNDGTKVPKVTSKEKLIQSVKEAMKNRKTEFYVRLKGFKITQQELMNELGKVLDGNIYKSYGVSPTDSSHAHCTFVLR</sequence>
<evidence type="ECO:0000259" key="3">
    <source>
        <dbReference type="SMART" id="SM00460"/>
    </source>
</evidence>
<proteinExistence type="predicted"/>
<dbReference type="RefSeq" id="WP_307355497.1">
    <property type="nucleotide sequence ID" value="NZ_JAUSWN010000008.1"/>
</dbReference>
<accession>A0ABU0JQX0</accession>
<feature type="chain" id="PRO_5046864302" description="Transglutaminase-like domain-containing protein" evidence="2">
    <location>
        <begin position="25"/>
        <end position="1106"/>
    </location>
</feature>
<dbReference type="PANTHER" id="PTHR46333:SF2">
    <property type="entry name" value="CYTOKINESIS PROTEIN 3"/>
    <property type="match status" value="1"/>
</dbReference>
<dbReference type="InterPro" id="IPR046780">
    <property type="entry name" value="aBig_2"/>
</dbReference>
<keyword evidence="2" id="KW-0732">Signal</keyword>
<dbReference type="Pfam" id="PF01841">
    <property type="entry name" value="Transglut_core"/>
    <property type="match status" value="1"/>
</dbReference>
<dbReference type="InterPro" id="IPR052557">
    <property type="entry name" value="CAP/Cytokinesis_protein"/>
</dbReference>
<feature type="domain" description="Transglutaminase-like" evidence="3">
    <location>
        <begin position="902"/>
        <end position="964"/>
    </location>
</feature>
<dbReference type="InterPro" id="IPR002931">
    <property type="entry name" value="Transglutaminase-like"/>
</dbReference>
<dbReference type="Proteomes" id="UP001224418">
    <property type="component" value="Unassembled WGS sequence"/>
</dbReference>
<comment type="caution">
    <text evidence="4">The sequence shown here is derived from an EMBL/GenBank/DDBJ whole genome shotgun (WGS) entry which is preliminary data.</text>
</comment>
<evidence type="ECO:0000256" key="1">
    <source>
        <dbReference type="SAM" id="MobiDB-lite"/>
    </source>
</evidence>
<evidence type="ECO:0000313" key="4">
    <source>
        <dbReference type="EMBL" id="MDQ0479460.1"/>
    </source>
</evidence>
<feature type="region of interest" description="Disordered" evidence="1">
    <location>
        <begin position="306"/>
        <end position="616"/>
    </location>
</feature>
<feature type="signal peptide" evidence="2">
    <location>
        <begin position="1"/>
        <end position="24"/>
    </location>
</feature>
<dbReference type="SUPFAM" id="SSF54001">
    <property type="entry name" value="Cysteine proteinases"/>
    <property type="match status" value="1"/>
</dbReference>
<dbReference type="Gene3D" id="3.10.620.30">
    <property type="match status" value="1"/>
</dbReference>
<dbReference type="PANTHER" id="PTHR46333">
    <property type="entry name" value="CYTOKINESIS PROTEIN 3"/>
    <property type="match status" value="1"/>
</dbReference>
<dbReference type="Pfam" id="PF20578">
    <property type="entry name" value="aBig_2"/>
    <property type="match status" value="1"/>
</dbReference>
<evidence type="ECO:0000256" key="2">
    <source>
        <dbReference type="SAM" id="SignalP"/>
    </source>
</evidence>
<feature type="compositionally biased region" description="Basic and acidic residues" evidence="1">
    <location>
        <begin position="312"/>
        <end position="616"/>
    </location>
</feature>
<keyword evidence="5" id="KW-1185">Reference proteome</keyword>
<name>A0ABU0JQX0_HATLI</name>
<protein>
    <recommendedName>
        <fullName evidence="3">Transglutaminase-like domain-containing protein</fullName>
    </recommendedName>
</protein>
<dbReference type="SMART" id="SM00460">
    <property type="entry name" value="TGc"/>
    <property type="match status" value="1"/>
</dbReference>
<gene>
    <name evidence="4" type="ORF">QOZ93_001201</name>
</gene>
<dbReference type="InterPro" id="IPR038765">
    <property type="entry name" value="Papain-like_cys_pep_sf"/>
</dbReference>
<organism evidence="4 5">
    <name type="scientific">Hathewaya limosa</name>
    <name type="common">Clostridium limosum</name>
    <dbReference type="NCBI Taxonomy" id="1536"/>
    <lineage>
        <taxon>Bacteria</taxon>
        <taxon>Bacillati</taxon>
        <taxon>Bacillota</taxon>
        <taxon>Clostridia</taxon>
        <taxon>Eubacteriales</taxon>
        <taxon>Clostridiaceae</taxon>
        <taxon>Hathewaya</taxon>
    </lineage>
</organism>
<evidence type="ECO:0000313" key="5">
    <source>
        <dbReference type="Proteomes" id="UP001224418"/>
    </source>
</evidence>
<dbReference type="EMBL" id="JAUSWN010000008">
    <property type="protein sequence ID" value="MDQ0479460.1"/>
    <property type="molecule type" value="Genomic_DNA"/>
</dbReference>
<reference evidence="4 5" key="1">
    <citation type="submission" date="2023-07" db="EMBL/GenBank/DDBJ databases">
        <title>Genomic Encyclopedia of Type Strains, Phase IV (KMG-IV): sequencing the most valuable type-strain genomes for metagenomic binning, comparative biology and taxonomic classification.</title>
        <authorList>
            <person name="Goeker M."/>
        </authorList>
    </citation>
    <scope>NUCLEOTIDE SEQUENCE [LARGE SCALE GENOMIC DNA]</scope>
    <source>
        <strain evidence="4 5">DSM 1400</strain>
    </source>
</reference>